<evidence type="ECO:0000256" key="1">
    <source>
        <dbReference type="ARBA" id="ARBA00004196"/>
    </source>
</evidence>
<evidence type="ECO:0000313" key="5">
    <source>
        <dbReference type="EMBL" id="PDW04609.1"/>
    </source>
</evidence>
<keyword evidence="4" id="KW-0732">Signal</keyword>
<gene>
    <name evidence="5" type="ORF">CJ255_02860</name>
</gene>
<evidence type="ECO:0008006" key="7">
    <source>
        <dbReference type="Google" id="ProtNLM"/>
    </source>
</evidence>
<dbReference type="SUPFAM" id="SSF89392">
    <property type="entry name" value="Prokaryotic lipoproteins and lipoprotein localization factors"/>
    <property type="match status" value="1"/>
</dbReference>
<dbReference type="Proteomes" id="UP000220527">
    <property type="component" value="Unassembled WGS sequence"/>
</dbReference>
<sequence length="252" mass="27610">MLKTGYNQHNIPQLILLFCLTLILAACTSEATPPDDAALTPTPTPRELSAAIGRATLASQSVGFELTLSGYPVALDSAGLMLLNRMQGDLQRPDGVLALLQVTVGATAVSELRTVSFEGRQYLTNPLTRQWVCVDPDLSFDPAILFAPDQGIEYLLQEGFDQVELVGYEQLAGREHYHLRGVMDAEQLQSISLGLLGRAQVSVELWADRESLQLTQLVLVDGPPETDEATTWTLMFRDYGKHVDVRAPIVCE</sequence>
<dbReference type="RefSeq" id="WP_097642592.1">
    <property type="nucleotide sequence ID" value="NZ_NQWI01000007.1"/>
</dbReference>
<evidence type="ECO:0000256" key="3">
    <source>
        <dbReference type="ARBA" id="ARBA00022475"/>
    </source>
</evidence>
<keyword evidence="3" id="KW-0472">Membrane</keyword>
<comment type="similarity">
    <text evidence="2">Belongs to the LppX/LprAFG lipoprotein family.</text>
</comment>
<name>A0A2A6RP13_9CHLR</name>
<organism evidence="5 6">
    <name type="scientific">Candidatus Viridilinea mediisalina</name>
    <dbReference type="NCBI Taxonomy" id="2024553"/>
    <lineage>
        <taxon>Bacteria</taxon>
        <taxon>Bacillati</taxon>
        <taxon>Chloroflexota</taxon>
        <taxon>Chloroflexia</taxon>
        <taxon>Chloroflexales</taxon>
        <taxon>Chloroflexineae</taxon>
        <taxon>Oscillochloridaceae</taxon>
        <taxon>Candidatus Viridilinea</taxon>
    </lineage>
</organism>
<feature type="signal peptide" evidence="4">
    <location>
        <begin position="1"/>
        <end position="31"/>
    </location>
</feature>
<dbReference type="InterPro" id="IPR009830">
    <property type="entry name" value="LppX/LprAFG"/>
</dbReference>
<evidence type="ECO:0000256" key="4">
    <source>
        <dbReference type="SAM" id="SignalP"/>
    </source>
</evidence>
<evidence type="ECO:0000256" key="2">
    <source>
        <dbReference type="ARBA" id="ARBA00009194"/>
    </source>
</evidence>
<proteinExistence type="inferred from homology"/>
<keyword evidence="3" id="KW-1003">Cell membrane</keyword>
<dbReference type="PROSITE" id="PS51257">
    <property type="entry name" value="PROKAR_LIPOPROTEIN"/>
    <property type="match status" value="1"/>
</dbReference>
<dbReference type="GO" id="GO:0030313">
    <property type="term" value="C:cell envelope"/>
    <property type="evidence" value="ECO:0007669"/>
    <property type="project" value="UniProtKB-SubCell"/>
</dbReference>
<protein>
    <recommendedName>
        <fullName evidence="7">LppX_LprAFG lipoprotein</fullName>
    </recommendedName>
</protein>
<dbReference type="InterPro" id="IPR029046">
    <property type="entry name" value="LolA/LolB/LppX"/>
</dbReference>
<comment type="caution">
    <text evidence="5">The sequence shown here is derived from an EMBL/GenBank/DDBJ whole genome shotgun (WGS) entry which is preliminary data.</text>
</comment>
<feature type="chain" id="PRO_5013286732" description="LppX_LprAFG lipoprotein" evidence="4">
    <location>
        <begin position="32"/>
        <end position="252"/>
    </location>
</feature>
<comment type="subcellular location">
    <subcellularLocation>
        <location evidence="1">Cell envelope</location>
    </subcellularLocation>
</comment>
<reference evidence="6" key="1">
    <citation type="submission" date="2017-08" db="EMBL/GenBank/DDBJ databases">
        <authorList>
            <person name="Grouzdev D.S."/>
            <person name="Gaisin V.A."/>
            <person name="Rysina M.S."/>
            <person name="Gorlenko V.M."/>
        </authorList>
    </citation>
    <scope>NUCLEOTIDE SEQUENCE [LARGE SCALE GENOMIC DNA]</scope>
    <source>
        <strain evidence="6">Kir15-3F</strain>
    </source>
</reference>
<evidence type="ECO:0000313" key="6">
    <source>
        <dbReference type="Proteomes" id="UP000220527"/>
    </source>
</evidence>
<dbReference type="Gene3D" id="2.50.20.20">
    <property type="match status" value="1"/>
</dbReference>
<dbReference type="Pfam" id="PF07161">
    <property type="entry name" value="LppX_LprAFG"/>
    <property type="match status" value="1"/>
</dbReference>
<dbReference type="AlphaFoldDB" id="A0A2A6RP13"/>
<dbReference type="OrthoDB" id="151576at2"/>
<accession>A0A2A6RP13</accession>
<dbReference type="EMBL" id="NQWI01000007">
    <property type="protein sequence ID" value="PDW04609.1"/>
    <property type="molecule type" value="Genomic_DNA"/>
</dbReference>
<keyword evidence="6" id="KW-1185">Reference proteome</keyword>